<evidence type="ECO:0000313" key="2">
    <source>
        <dbReference type="Proteomes" id="UP001183176"/>
    </source>
</evidence>
<evidence type="ECO:0000313" key="1">
    <source>
        <dbReference type="EMBL" id="MDT0264044.1"/>
    </source>
</evidence>
<reference evidence="2" key="1">
    <citation type="submission" date="2023-07" db="EMBL/GenBank/DDBJ databases">
        <title>30 novel species of actinomycetes from the DSMZ collection.</title>
        <authorList>
            <person name="Nouioui I."/>
        </authorList>
    </citation>
    <scope>NUCLEOTIDE SEQUENCE [LARGE SCALE GENOMIC DNA]</scope>
    <source>
        <strain evidence="2">DSM 44399</strain>
    </source>
</reference>
<accession>A0ABU2JGE2</accession>
<dbReference type="EMBL" id="JAVREH010000065">
    <property type="protein sequence ID" value="MDT0264044.1"/>
    <property type="molecule type" value="Genomic_DNA"/>
</dbReference>
<proteinExistence type="predicted"/>
<gene>
    <name evidence="1" type="ORF">RM423_21960</name>
</gene>
<dbReference type="Proteomes" id="UP001183176">
    <property type="component" value="Unassembled WGS sequence"/>
</dbReference>
<organism evidence="1 2">
    <name type="scientific">Jatrophihabitans lederbergiae</name>
    <dbReference type="NCBI Taxonomy" id="3075547"/>
    <lineage>
        <taxon>Bacteria</taxon>
        <taxon>Bacillati</taxon>
        <taxon>Actinomycetota</taxon>
        <taxon>Actinomycetes</taxon>
        <taxon>Jatrophihabitantales</taxon>
        <taxon>Jatrophihabitantaceae</taxon>
        <taxon>Jatrophihabitans</taxon>
    </lineage>
</organism>
<keyword evidence="2" id="KW-1185">Reference proteome</keyword>
<name>A0ABU2JGE2_9ACTN</name>
<protein>
    <submittedName>
        <fullName evidence="1">Uncharacterized protein</fullName>
    </submittedName>
</protein>
<comment type="caution">
    <text evidence="1">The sequence shown here is derived from an EMBL/GenBank/DDBJ whole genome shotgun (WGS) entry which is preliminary data.</text>
</comment>
<sequence length="129" mass="14137">MAITTSLGFFGHTVFIEMDDVFLRPGLAAHELLLRVKAQGRWLEETGKDNESYSLLSLAGRVTFGQSMTPLAEIPARVITLRGWPTSHGEGLHGRGGEPRQVSEMRAVVECHGARCPPLAPIFRVSKVI</sequence>
<dbReference type="RefSeq" id="WP_311425186.1">
    <property type="nucleotide sequence ID" value="NZ_JAVREH010000065.1"/>
</dbReference>